<keyword evidence="2" id="KW-1185">Reference proteome</keyword>
<reference evidence="1 2" key="1">
    <citation type="journal article" date="2023" name="Life. Sci Alliance">
        <title>Evolutionary insights into 3D genome organization and epigenetic landscape of Vigna mungo.</title>
        <authorList>
            <person name="Junaid A."/>
            <person name="Singh B."/>
            <person name="Bhatia S."/>
        </authorList>
    </citation>
    <scope>NUCLEOTIDE SEQUENCE [LARGE SCALE GENOMIC DNA]</scope>
    <source>
        <strain evidence="1">Urdbean</strain>
    </source>
</reference>
<proteinExistence type="predicted"/>
<sequence>MSGKLAQQIESSEKLKEHLEVPCETTVLRGDGEACTVETPLDASEAVVGASTNRISLSIATVSFIVGRSSALVLTHSNETARVCNISCTVESVLPLSVGSRMSDGSPFLAKWFLTH</sequence>
<name>A0AAQ3MGJ8_VIGMU</name>
<dbReference type="AlphaFoldDB" id="A0AAQ3MGJ8"/>
<dbReference type="EMBL" id="CP144690">
    <property type="protein sequence ID" value="WVY90675.1"/>
    <property type="molecule type" value="Genomic_DNA"/>
</dbReference>
<organism evidence="1 2">
    <name type="scientific">Vigna mungo</name>
    <name type="common">Black gram</name>
    <name type="synonym">Phaseolus mungo</name>
    <dbReference type="NCBI Taxonomy" id="3915"/>
    <lineage>
        <taxon>Eukaryota</taxon>
        <taxon>Viridiplantae</taxon>
        <taxon>Streptophyta</taxon>
        <taxon>Embryophyta</taxon>
        <taxon>Tracheophyta</taxon>
        <taxon>Spermatophyta</taxon>
        <taxon>Magnoliopsida</taxon>
        <taxon>eudicotyledons</taxon>
        <taxon>Gunneridae</taxon>
        <taxon>Pentapetalae</taxon>
        <taxon>rosids</taxon>
        <taxon>fabids</taxon>
        <taxon>Fabales</taxon>
        <taxon>Fabaceae</taxon>
        <taxon>Papilionoideae</taxon>
        <taxon>50 kb inversion clade</taxon>
        <taxon>NPAAA clade</taxon>
        <taxon>indigoferoid/millettioid clade</taxon>
        <taxon>Phaseoleae</taxon>
        <taxon>Vigna</taxon>
    </lineage>
</organism>
<evidence type="ECO:0000313" key="1">
    <source>
        <dbReference type="EMBL" id="WVY90675.1"/>
    </source>
</evidence>
<evidence type="ECO:0000313" key="2">
    <source>
        <dbReference type="Proteomes" id="UP001374535"/>
    </source>
</evidence>
<dbReference type="Proteomes" id="UP001374535">
    <property type="component" value="Chromosome 11"/>
</dbReference>
<accession>A0AAQ3MGJ8</accession>
<protein>
    <submittedName>
        <fullName evidence="1">Uncharacterized protein</fullName>
    </submittedName>
</protein>
<gene>
    <name evidence="1" type="ORF">V8G54_036189</name>
</gene>